<reference evidence="1 2" key="1">
    <citation type="submission" date="2018-04" db="EMBL/GenBank/DDBJ databases">
        <title>Genomic Encyclopedia of Archaeal and Bacterial Type Strains, Phase II (KMG-II): from individual species to whole genera.</title>
        <authorList>
            <person name="Goeker M."/>
        </authorList>
    </citation>
    <scope>NUCLEOTIDE SEQUENCE [LARGE SCALE GENOMIC DNA]</scope>
    <source>
        <strain evidence="1 2">DSM 29329</strain>
    </source>
</reference>
<dbReference type="OrthoDB" id="7570189at2"/>
<dbReference type="InterPro" id="IPR008767">
    <property type="entry name" value="Phage_SPP1_head-tail_adaptor"/>
</dbReference>
<dbReference type="InterPro" id="IPR038666">
    <property type="entry name" value="SSP1_head-tail_sf"/>
</dbReference>
<gene>
    <name evidence="1" type="ORF">C8N44_111107</name>
</gene>
<dbReference type="RefSeq" id="WP_107976194.1">
    <property type="nucleotide sequence ID" value="NZ_BMEZ01000013.1"/>
</dbReference>
<evidence type="ECO:0000313" key="1">
    <source>
        <dbReference type="EMBL" id="PTX47776.1"/>
    </source>
</evidence>
<name>A0A2T6AVK0_9RHOB</name>
<evidence type="ECO:0000313" key="2">
    <source>
        <dbReference type="Proteomes" id="UP000244069"/>
    </source>
</evidence>
<protein>
    <submittedName>
        <fullName evidence="1">SPP1 family predicted phage head-tail adaptor</fullName>
    </submittedName>
</protein>
<dbReference type="Gene3D" id="2.40.10.270">
    <property type="entry name" value="Bacteriophage SPP1 head-tail adaptor protein"/>
    <property type="match status" value="1"/>
</dbReference>
<proteinExistence type="predicted"/>
<dbReference type="EMBL" id="QBKN01000011">
    <property type="protein sequence ID" value="PTX47776.1"/>
    <property type="molecule type" value="Genomic_DNA"/>
</dbReference>
<dbReference type="Pfam" id="PF05521">
    <property type="entry name" value="Phage_HCP"/>
    <property type="match status" value="1"/>
</dbReference>
<dbReference type="AlphaFoldDB" id="A0A2T6AVK0"/>
<keyword evidence="2" id="KW-1185">Reference proteome</keyword>
<organism evidence="1 2">
    <name type="scientific">Allosediminivita pacifica</name>
    <dbReference type="NCBI Taxonomy" id="1267769"/>
    <lineage>
        <taxon>Bacteria</taxon>
        <taxon>Pseudomonadati</taxon>
        <taxon>Pseudomonadota</taxon>
        <taxon>Alphaproteobacteria</taxon>
        <taxon>Rhodobacterales</taxon>
        <taxon>Paracoccaceae</taxon>
        <taxon>Allosediminivita</taxon>
    </lineage>
</organism>
<dbReference type="Proteomes" id="UP000244069">
    <property type="component" value="Unassembled WGS sequence"/>
</dbReference>
<comment type="caution">
    <text evidence="1">The sequence shown here is derived from an EMBL/GenBank/DDBJ whole genome shotgun (WGS) entry which is preliminary data.</text>
</comment>
<sequence>MSVPQLNRRLTLEAPERVADGAGGFVEIWVPLGTLWAEIQPRTGRVTSGEVGSVSVAAFRIVVRAAVHGSTARPVAGQRFAMGPRRFLIESVTEVEPRALYFVCDAEEEVAT</sequence>
<accession>A0A2T6AVK0</accession>